<dbReference type="InterPro" id="IPR021648">
    <property type="entry name" value="GLUE_dom"/>
</dbReference>
<reference evidence="12" key="2">
    <citation type="submission" date="2015-01" db="EMBL/GenBank/DDBJ databases">
        <title>Evolutionary Origins and Diversification of the Mycorrhizal Mutualists.</title>
        <authorList>
            <consortium name="DOE Joint Genome Institute"/>
            <consortium name="Mycorrhizal Genomics Consortium"/>
            <person name="Kohler A."/>
            <person name="Kuo A."/>
            <person name="Nagy L.G."/>
            <person name="Floudas D."/>
            <person name="Copeland A."/>
            <person name="Barry K.W."/>
            <person name="Cichocki N."/>
            <person name="Veneault-Fourrey C."/>
            <person name="LaButti K."/>
            <person name="Lindquist E.A."/>
            <person name="Lipzen A."/>
            <person name="Lundell T."/>
            <person name="Morin E."/>
            <person name="Murat C."/>
            <person name="Riley R."/>
            <person name="Ohm R."/>
            <person name="Sun H."/>
            <person name="Tunlid A."/>
            <person name="Henrissat B."/>
            <person name="Grigoriev I.V."/>
            <person name="Hibbett D.S."/>
            <person name="Martin F."/>
        </authorList>
    </citation>
    <scope>NUCLEOTIDE SEQUENCE [LARGE SCALE GENOMIC DNA]</scope>
    <source>
        <strain evidence="12">MUT 4182</strain>
    </source>
</reference>
<keyword evidence="5" id="KW-0862">Zinc</keyword>
<keyword evidence="2 7" id="KW-0813">Transport</keyword>
<evidence type="ECO:0000256" key="4">
    <source>
        <dbReference type="ARBA" id="ARBA00022771"/>
    </source>
</evidence>
<dbReference type="InterPro" id="IPR011993">
    <property type="entry name" value="PH-like_dom_sf"/>
</dbReference>
<feature type="coiled-coil region" evidence="8">
    <location>
        <begin position="367"/>
        <end position="401"/>
    </location>
</feature>
<keyword evidence="6 7" id="KW-0653">Protein transport</keyword>
<dbReference type="GO" id="GO:0043130">
    <property type="term" value="F:ubiquitin binding"/>
    <property type="evidence" value="ECO:0007669"/>
    <property type="project" value="UniProtKB-UniRule"/>
</dbReference>
<accession>A0A0C3KJI6</accession>
<proteinExistence type="inferred from homology"/>
<dbReference type="SUPFAM" id="SSF50729">
    <property type="entry name" value="PH domain-like"/>
    <property type="match status" value="1"/>
</dbReference>
<evidence type="ECO:0000256" key="6">
    <source>
        <dbReference type="ARBA" id="ARBA00022927"/>
    </source>
</evidence>
<dbReference type="InterPro" id="IPR001876">
    <property type="entry name" value="Znf_RanBP2"/>
</dbReference>
<dbReference type="SUPFAM" id="SSF46785">
    <property type="entry name" value="Winged helix' DNA-binding domain"/>
    <property type="match status" value="1"/>
</dbReference>
<dbReference type="Gene3D" id="2.30.29.30">
    <property type="entry name" value="Pleckstrin-homology domain (PH domain)/Phosphotyrosine-binding domain (PTB)"/>
    <property type="match status" value="2"/>
</dbReference>
<dbReference type="GO" id="GO:0032266">
    <property type="term" value="F:phosphatidylinositol-3-phosphate binding"/>
    <property type="evidence" value="ECO:0007669"/>
    <property type="project" value="UniProtKB-UniRule"/>
</dbReference>
<dbReference type="InterPro" id="IPR037855">
    <property type="entry name" value="Vps36"/>
</dbReference>
<feature type="region of interest" description="Disordered" evidence="9">
    <location>
        <begin position="252"/>
        <end position="293"/>
    </location>
</feature>
<dbReference type="Proteomes" id="UP000054248">
    <property type="component" value="Unassembled WGS sequence"/>
</dbReference>
<comment type="similarity">
    <text evidence="1 7">Belongs to the VPS36 family.</text>
</comment>
<comment type="subunit">
    <text evidence="7">Component of the endosomal sorting complex required for transport II (ESCRT-II).</text>
</comment>
<dbReference type="PROSITE" id="PS51495">
    <property type="entry name" value="GLUE"/>
    <property type="match status" value="1"/>
</dbReference>
<feature type="region of interest" description="Disordered" evidence="9">
    <location>
        <begin position="95"/>
        <end position="135"/>
    </location>
</feature>
<dbReference type="GO" id="GO:0008270">
    <property type="term" value="F:zinc ion binding"/>
    <property type="evidence" value="ECO:0007669"/>
    <property type="project" value="UniProtKB-KW"/>
</dbReference>
<dbReference type="PANTHER" id="PTHR13128:SF12">
    <property type="entry name" value="VACUOLAR PROTEIN-SORTING-ASSOCIATED PROTEIN 36"/>
    <property type="match status" value="1"/>
</dbReference>
<dbReference type="InterPro" id="IPR036443">
    <property type="entry name" value="Znf_RanBP2_sf"/>
</dbReference>
<evidence type="ECO:0000259" key="10">
    <source>
        <dbReference type="PROSITE" id="PS51495"/>
    </source>
</evidence>
<dbReference type="SUPFAM" id="SSF90209">
    <property type="entry name" value="Ran binding protein zinc finger-like"/>
    <property type="match status" value="2"/>
</dbReference>
<dbReference type="GO" id="GO:0031902">
    <property type="term" value="C:late endosome membrane"/>
    <property type="evidence" value="ECO:0007669"/>
    <property type="project" value="UniProtKB-UniRule"/>
</dbReference>
<evidence type="ECO:0000256" key="3">
    <source>
        <dbReference type="ARBA" id="ARBA00022723"/>
    </source>
</evidence>
<comment type="function">
    <text evidence="7">Component of the ESCRT-II complex (endosomal sorting complex required for transport II), which is required for multivesicular body (MVB) formation and sorting of endosomal cargo proteins into MVBs.</text>
</comment>
<dbReference type="OrthoDB" id="271448at2759"/>
<feature type="compositionally biased region" description="Polar residues" evidence="9">
    <location>
        <begin position="279"/>
        <end position="290"/>
    </location>
</feature>
<name>A0A0C3KJI6_9AGAM</name>
<evidence type="ECO:0000256" key="8">
    <source>
        <dbReference type="SAM" id="Coils"/>
    </source>
</evidence>
<keyword evidence="12" id="KW-1185">Reference proteome</keyword>
<keyword evidence="4" id="KW-0863">Zinc-finger</keyword>
<dbReference type="HOGENOM" id="CLU_015433_3_0_1"/>
<keyword evidence="7" id="KW-0963">Cytoplasm</keyword>
<dbReference type="Pfam" id="PF11605">
    <property type="entry name" value="Vps36_ESCRT-II"/>
    <property type="match status" value="1"/>
</dbReference>
<keyword evidence="7" id="KW-0967">Endosome</keyword>
<dbReference type="EMBL" id="KN823132">
    <property type="protein sequence ID" value="KIO21643.1"/>
    <property type="molecule type" value="Genomic_DNA"/>
</dbReference>
<dbReference type="AlphaFoldDB" id="A0A0C3KJI6"/>
<feature type="compositionally biased region" description="Polar residues" evidence="9">
    <location>
        <begin position="252"/>
        <end position="262"/>
    </location>
</feature>
<dbReference type="InterPro" id="IPR040608">
    <property type="entry name" value="Snf8/Vps36"/>
</dbReference>
<reference evidence="11 12" key="1">
    <citation type="submission" date="2014-04" db="EMBL/GenBank/DDBJ databases">
        <authorList>
            <consortium name="DOE Joint Genome Institute"/>
            <person name="Kuo A."/>
            <person name="Girlanda M."/>
            <person name="Perotto S."/>
            <person name="Kohler A."/>
            <person name="Nagy L.G."/>
            <person name="Floudas D."/>
            <person name="Copeland A."/>
            <person name="Barry K.W."/>
            <person name="Cichocki N."/>
            <person name="Veneault-Fourrey C."/>
            <person name="LaButti K."/>
            <person name="Lindquist E.A."/>
            <person name="Lipzen A."/>
            <person name="Lundell T."/>
            <person name="Morin E."/>
            <person name="Murat C."/>
            <person name="Sun H."/>
            <person name="Tunlid A."/>
            <person name="Henrissat B."/>
            <person name="Grigoriev I.V."/>
            <person name="Hibbett D.S."/>
            <person name="Martin F."/>
            <person name="Nordberg H.P."/>
            <person name="Cantor M.N."/>
            <person name="Hua S.X."/>
        </authorList>
    </citation>
    <scope>NUCLEOTIDE SEQUENCE [LARGE SCALE GENOMIC DNA]</scope>
    <source>
        <strain evidence="11 12">MUT 4182</strain>
    </source>
</reference>
<feature type="domain" description="GLUE N-terminal" evidence="10">
    <location>
        <begin position="8"/>
        <end position="331"/>
    </location>
</feature>
<feature type="compositionally biased region" description="Low complexity" evidence="9">
    <location>
        <begin position="115"/>
        <end position="135"/>
    </location>
</feature>
<gene>
    <name evidence="11" type="ORF">M407DRAFT_28779</name>
</gene>
<feature type="compositionally biased region" description="Polar residues" evidence="9">
    <location>
        <begin position="197"/>
        <end position="211"/>
    </location>
</feature>
<dbReference type="SMART" id="SM00547">
    <property type="entry name" value="ZnF_RBZ"/>
    <property type="match status" value="2"/>
</dbReference>
<dbReference type="GO" id="GO:0000814">
    <property type="term" value="C:ESCRT II complex"/>
    <property type="evidence" value="ECO:0007669"/>
    <property type="project" value="UniProtKB-UniRule"/>
</dbReference>
<dbReference type="STRING" id="1051891.A0A0C3KJI6"/>
<evidence type="ECO:0000256" key="9">
    <source>
        <dbReference type="SAM" id="MobiDB-lite"/>
    </source>
</evidence>
<sequence length="622" mass="65877">MNRYTRTINGSIPARGHLYADEELVASQDSVGLYDGKDKSPHHQNGVVHITTHRLFYVDLLNPQAYSIALNLSNVRQTEFYAGFLKSSSKVTLFLGPPGDSSGDDDDERAPEPTAPSTSTTTTTQPTTTSASGQQSSTRFFIEAWICPICSFSNPPSANEGRPKCQLCGVTRDPAAVPAARPVPPQPLLAPTPVRPLSTTTPQHDSPSSPVDAQPAGAVNEEGGIACGACTFLNHPSMRLCEMCSTPLRVPRQQQSTATLRTTGAVGDSARTSGGGEPNASTSGAVSRATTPAPGSEVIKISFRKGGEKVWYAALKKTLMGKAWEGSPLDRQTHSATAGGSPSNTATVYSGIHGIMQAAESTARVENEALTASLRDLEALMAKAKQMVQIAQTLNEKLTAQEDAQRAPGSPSATAAPVPEEATFIRSSMARLGLPSMAVTQDMVKDENEYIEGLAKELAGILTGLGNAGSGTGLMGEHNGIMGLDEVWCAWNRARGISLLPPSTLISVIPLLQIFTSPSIQKRTFQKSGLSVLHIPKYAHEAFSMRFLHLISATETGGGLGALSSVEVAREEGMSVGLAEEMIGAVEEDGEVLRDEPGGYDSVRWYPASQFRALIATWDGTQ</sequence>
<dbReference type="InterPro" id="IPR036390">
    <property type="entry name" value="WH_DNA-bd_sf"/>
</dbReference>
<evidence type="ECO:0000256" key="1">
    <source>
        <dbReference type="ARBA" id="ARBA00009697"/>
    </source>
</evidence>
<keyword evidence="8" id="KW-0175">Coiled coil</keyword>
<evidence type="ECO:0000256" key="2">
    <source>
        <dbReference type="ARBA" id="ARBA00022448"/>
    </source>
</evidence>
<dbReference type="Pfam" id="PF04157">
    <property type="entry name" value="EAP30"/>
    <property type="match status" value="1"/>
</dbReference>
<evidence type="ECO:0000256" key="7">
    <source>
        <dbReference type="RuleBase" id="RU367095"/>
    </source>
</evidence>
<dbReference type="Gene3D" id="6.10.140.260">
    <property type="match status" value="1"/>
</dbReference>
<comment type="subcellular location">
    <subcellularLocation>
        <location evidence="7">Cytoplasm</location>
    </subcellularLocation>
    <subcellularLocation>
        <location evidence="7">Endosome</location>
    </subcellularLocation>
</comment>
<evidence type="ECO:0000313" key="12">
    <source>
        <dbReference type="Proteomes" id="UP000054248"/>
    </source>
</evidence>
<dbReference type="Gene3D" id="2.30.30.380">
    <property type="entry name" value="Zn-finger domain of Sec23/24"/>
    <property type="match status" value="2"/>
</dbReference>
<protein>
    <recommendedName>
        <fullName evidence="7">Vacuolar protein-sorting-associated protein 36</fullName>
    </recommendedName>
    <alternativeName>
        <fullName evidence="7">ESCRT-II complex subunit VPS36</fullName>
    </alternativeName>
</protein>
<dbReference type="InterPro" id="IPR036388">
    <property type="entry name" value="WH-like_DNA-bd_sf"/>
</dbReference>
<dbReference type="GO" id="GO:0043328">
    <property type="term" value="P:protein transport to vacuole involved in ubiquitin-dependent protein catabolic process via the multivesicular body sorting pathway"/>
    <property type="evidence" value="ECO:0007669"/>
    <property type="project" value="UniProtKB-UniRule"/>
</dbReference>
<evidence type="ECO:0000256" key="5">
    <source>
        <dbReference type="ARBA" id="ARBA00022833"/>
    </source>
</evidence>
<dbReference type="Pfam" id="PF16988">
    <property type="entry name" value="Vps36-NZF-N"/>
    <property type="match status" value="1"/>
</dbReference>
<keyword evidence="3" id="KW-0479">Metal-binding</keyword>
<dbReference type="PANTHER" id="PTHR13128">
    <property type="entry name" value="VACUOLAR PROTEIN-SORTING-ASSOCIATED PROTEIN 36"/>
    <property type="match status" value="1"/>
</dbReference>
<dbReference type="InterPro" id="IPR031558">
    <property type="entry name" value="Vps36-NZF-N"/>
</dbReference>
<feature type="region of interest" description="Disordered" evidence="9">
    <location>
        <begin position="178"/>
        <end position="217"/>
    </location>
</feature>
<feature type="compositionally biased region" description="Pro residues" evidence="9">
    <location>
        <begin position="181"/>
        <end position="194"/>
    </location>
</feature>
<organism evidence="11 12">
    <name type="scientific">Tulasnella calospora MUT 4182</name>
    <dbReference type="NCBI Taxonomy" id="1051891"/>
    <lineage>
        <taxon>Eukaryota</taxon>
        <taxon>Fungi</taxon>
        <taxon>Dikarya</taxon>
        <taxon>Basidiomycota</taxon>
        <taxon>Agaricomycotina</taxon>
        <taxon>Agaricomycetes</taxon>
        <taxon>Cantharellales</taxon>
        <taxon>Tulasnellaceae</taxon>
        <taxon>Tulasnella</taxon>
    </lineage>
</organism>
<dbReference type="Gene3D" id="1.10.10.10">
    <property type="entry name" value="Winged helix-like DNA-binding domain superfamily/Winged helix DNA-binding domain"/>
    <property type="match status" value="2"/>
</dbReference>
<evidence type="ECO:0000313" key="11">
    <source>
        <dbReference type="EMBL" id="KIO21643.1"/>
    </source>
</evidence>